<comment type="caution">
    <text evidence="2">The sequence shown here is derived from an EMBL/GenBank/DDBJ whole genome shotgun (WGS) entry which is preliminary data.</text>
</comment>
<feature type="domain" description="Ribosomal protein mS38 C-terminal" evidence="1">
    <location>
        <begin position="178"/>
        <end position="210"/>
    </location>
</feature>
<dbReference type="SMART" id="SM01155">
    <property type="entry name" value="DUF1713"/>
    <property type="match status" value="1"/>
</dbReference>
<proteinExistence type="predicted"/>
<dbReference type="Proteomes" id="UP001362899">
    <property type="component" value="Unassembled WGS sequence"/>
</dbReference>
<dbReference type="InterPro" id="IPR013177">
    <property type="entry name" value="Ribosomal_mS38_C"/>
</dbReference>
<keyword evidence="3" id="KW-1185">Reference proteome</keyword>
<sequence>MLSSLRYSSASIATNARNIKLAPLTTRRFKSWPHIRVDEFPYKRLNQKNLNDITSLDSNALPLKSFFAQHMPLMPFPKPAKDQDRTRWVEVNSNSRNLFGHHNTLYGNHLLSHLVPEDVARNIGPFNKTAIRVHGRRPEREQSPPSKFPTLIEYLQKSLNHDGEIHIIPLQMNKADIQATSVQRKRKLKMNRHKYRKRLKEQRTKRRRQK</sequence>
<dbReference type="Pfam" id="PF08213">
    <property type="entry name" value="COX24_C"/>
    <property type="match status" value="1"/>
</dbReference>
<accession>A0AAV5RJJ5</accession>
<evidence type="ECO:0000313" key="3">
    <source>
        <dbReference type="Proteomes" id="UP001362899"/>
    </source>
</evidence>
<protein>
    <recommendedName>
        <fullName evidence="1">Ribosomal protein mS38 C-terminal domain-containing protein</fullName>
    </recommendedName>
</protein>
<name>A0AAV5RJJ5_STABA</name>
<organism evidence="2 3">
    <name type="scientific">Starmerella bacillaris</name>
    <name type="common">Yeast</name>
    <name type="synonym">Candida zemplinina</name>
    <dbReference type="NCBI Taxonomy" id="1247836"/>
    <lineage>
        <taxon>Eukaryota</taxon>
        <taxon>Fungi</taxon>
        <taxon>Dikarya</taxon>
        <taxon>Ascomycota</taxon>
        <taxon>Saccharomycotina</taxon>
        <taxon>Dipodascomycetes</taxon>
        <taxon>Dipodascales</taxon>
        <taxon>Trichomonascaceae</taxon>
        <taxon>Starmerella</taxon>
    </lineage>
</organism>
<dbReference type="EMBL" id="BTGC01000008">
    <property type="protein sequence ID" value="GMM51706.1"/>
    <property type="molecule type" value="Genomic_DNA"/>
</dbReference>
<gene>
    <name evidence="2" type="ORF">DASB73_026690</name>
</gene>
<reference evidence="2 3" key="1">
    <citation type="journal article" date="2023" name="Elife">
        <title>Identification of key yeast species and microbe-microbe interactions impacting larval growth of Drosophila in the wild.</title>
        <authorList>
            <person name="Mure A."/>
            <person name="Sugiura Y."/>
            <person name="Maeda R."/>
            <person name="Honda K."/>
            <person name="Sakurai N."/>
            <person name="Takahashi Y."/>
            <person name="Watada M."/>
            <person name="Katoh T."/>
            <person name="Gotoh A."/>
            <person name="Gotoh Y."/>
            <person name="Taniguchi I."/>
            <person name="Nakamura K."/>
            <person name="Hayashi T."/>
            <person name="Katayama T."/>
            <person name="Uemura T."/>
            <person name="Hattori Y."/>
        </authorList>
    </citation>
    <scope>NUCLEOTIDE SEQUENCE [LARGE SCALE GENOMIC DNA]</scope>
    <source>
        <strain evidence="2 3">SB-73</strain>
    </source>
</reference>
<dbReference type="AlphaFoldDB" id="A0AAV5RJJ5"/>
<evidence type="ECO:0000313" key="2">
    <source>
        <dbReference type="EMBL" id="GMM51706.1"/>
    </source>
</evidence>
<evidence type="ECO:0000259" key="1">
    <source>
        <dbReference type="SMART" id="SM01155"/>
    </source>
</evidence>